<evidence type="ECO:0000256" key="2">
    <source>
        <dbReference type="ARBA" id="ARBA00004653"/>
    </source>
</evidence>
<dbReference type="GeneID" id="73339552"/>
<evidence type="ECO:0000256" key="6">
    <source>
        <dbReference type="ARBA" id="ARBA00022692"/>
    </source>
</evidence>
<keyword evidence="7 11" id="KW-1133">Transmembrane helix</keyword>
<feature type="region of interest" description="Disordered" evidence="10">
    <location>
        <begin position="410"/>
        <end position="465"/>
    </location>
</feature>
<feature type="transmembrane region" description="Helical" evidence="11">
    <location>
        <begin position="148"/>
        <end position="172"/>
    </location>
</feature>
<feature type="transmembrane region" description="Helical" evidence="11">
    <location>
        <begin position="184"/>
        <end position="202"/>
    </location>
</feature>
<feature type="transmembrane region" description="Helical" evidence="11">
    <location>
        <begin position="340"/>
        <end position="361"/>
    </location>
</feature>
<name>A0A9Q8SME5_9PEZI</name>
<evidence type="ECO:0000256" key="9">
    <source>
        <dbReference type="ARBA" id="ARBA00023136"/>
    </source>
</evidence>
<dbReference type="KEGG" id="clup:CLUP02_05536"/>
<dbReference type="GO" id="GO:0016192">
    <property type="term" value="P:vesicle-mediated transport"/>
    <property type="evidence" value="ECO:0007669"/>
    <property type="project" value="TreeGrafter"/>
</dbReference>
<feature type="transmembrane region" description="Helical" evidence="11">
    <location>
        <begin position="222"/>
        <end position="242"/>
    </location>
</feature>
<protein>
    <recommendedName>
        <fullName evidence="4">Golgi apparatus membrane protein TVP38</fullName>
    </recommendedName>
    <alternativeName>
        <fullName evidence="5">Golgi apparatus membrane protein tvp38</fullName>
    </alternativeName>
</protein>
<dbReference type="RefSeq" id="XP_049141685.1">
    <property type="nucleotide sequence ID" value="XM_049284542.1"/>
</dbReference>
<feature type="compositionally biased region" description="Basic and acidic residues" evidence="10">
    <location>
        <begin position="451"/>
        <end position="465"/>
    </location>
</feature>
<dbReference type="InterPro" id="IPR051076">
    <property type="entry name" value="Golgi_membrane_TVP38/TMEM64"/>
</dbReference>
<dbReference type="Pfam" id="PF09335">
    <property type="entry name" value="VTT_dom"/>
    <property type="match status" value="1"/>
</dbReference>
<organism evidence="13 14">
    <name type="scientific">Colletotrichum lupini</name>
    <dbReference type="NCBI Taxonomy" id="145971"/>
    <lineage>
        <taxon>Eukaryota</taxon>
        <taxon>Fungi</taxon>
        <taxon>Dikarya</taxon>
        <taxon>Ascomycota</taxon>
        <taxon>Pezizomycotina</taxon>
        <taxon>Sordariomycetes</taxon>
        <taxon>Hypocreomycetidae</taxon>
        <taxon>Glomerellales</taxon>
        <taxon>Glomerellaceae</taxon>
        <taxon>Colletotrichum</taxon>
        <taxon>Colletotrichum acutatum species complex</taxon>
    </lineage>
</organism>
<keyword evidence="6 11" id="KW-0812">Transmembrane</keyword>
<dbReference type="PANTHER" id="PTHR47549:SF1">
    <property type="entry name" value="GOLGI APPARATUS MEMBRANE PROTEIN TVP38"/>
    <property type="match status" value="1"/>
</dbReference>
<evidence type="ECO:0000256" key="10">
    <source>
        <dbReference type="SAM" id="MobiDB-lite"/>
    </source>
</evidence>
<evidence type="ECO:0000256" key="3">
    <source>
        <dbReference type="ARBA" id="ARBA00008640"/>
    </source>
</evidence>
<gene>
    <name evidence="13" type="ORF">CLUP02_05536</name>
</gene>
<dbReference type="InterPro" id="IPR032816">
    <property type="entry name" value="VTT_dom"/>
</dbReference>
<evidence type="ECO:0000256" key="5">
    <source>
        <dbReference type="ARBA" id="ARBA00020673"/>
    </source>
</evidence>
<feature type="compositionally biased region" description="Low complexity" evidence="10">
    <location>
        <begin position="81"/>
        <end position="104"/>
    </location>
</feature>
<evidence type="ECO:0000313" key="14">
    <source>
        <dbReference type="Proteomes" id="UP000830671"/>
    </source>
</evidence>
<sequence>MSLGVAWGTLVRQLTSSRFLYPEPPGPKKPPRFHLSLPPPIPDRLPTMPADYESAARALSLSPNPPSSPSEAHADVRPPWIRNIGGNSSSSRTTTTRRMSAARFGRGGQSGSRRTTALSGVNRAVRSAVKAGNRLWSMYLGLSPVQRVAVAAFLLVVNVLGLLFLIYSHAIFKWLAPVSQKWRALPFGWLIIWAFTFMTAFPPMIGYSTAISVSGFVYGFPLGYPIVATATIAGSLTAFYTSRGIFSGYVHKLVGQDHRFIALGQVLRKDGIGMLTAVRFCPLPYSLSNGFLSTIPSIKPWMFAVSTALASPKLLVHVFIGSRLALIAEKGDEMTAGGKAINYISMILGGLVGLVVGWLIYQRTMARAAELALEQAETEGGLVPGQDAPDYSDIEAGLVDPEDVAALMDDDDISLWTREADEEGGYHDDDDDENEGGGQKLGREGPVNPFDNEHNGKGGGFKDSE</sequence>
<evidence type="ECO:0000256" key="1">
    <source>
        <dbReference type="ARBA" id="ARBA00002978"/>
    </source>
</evidence>
<evidence type="ECO:0000313" key="13">
    <source>
        <dbReference type="EMBL" id="UQC80054.1"/>
    </source>
</evidence>
<evidence type="ECO:0000256" key="7">
    <source>
        <dbReference type="ARBA" id="ARBA00022989"/>
    </source>
</evidence>
<dbReference type="EMBL" id="CP019475">
    <property type="protein sequence ID" value="UQC80054.1"/>
    <property type="molecule type" value="Genomic_DNA"/>
</dbReference>
<feature type="compositionally biased region" description="Acidic residues" evidence="10">
    <location>
        <begin position="420"/>
        <end position="435"/>
    </location>
</feature>
<dbReference type="PANTHER" id="PTHR47549">
    <property type="entry name" value="GOLGI APPARATUS MEMBRANE PROTEIN TVP38-RELATED"/>
    <property type="match status" value="1"/>
</dbReference>
<evidence type="ECO:0000256" key="4">
    <source>
        <dbReference type="ARBA" id="ARBA00013533"/>
    </source>
</evidence>
<dbReference type="Proteomes" id="UP000830671">
    <property type="component" value="Chromosome 3"/>
</dbReference>
<dbReference type="GO" id="GO:0000139">
    <property type="term" value="C:Golgi membrane"/>
    <property type="evidence" value="ECO:0007669"/>
    <property type="project" value="UniProtKB-SubCell"/>
</dbReference>
<evidence type="ECO:0000259" key="12">
    <source>
        <dbReference type="Pfam" id="PF09335"/>
    </source>
</evidence>
<evidence type="ECO:0000256" key="11">
    <source>
        <dbReference type="SAM" id="Phobius"/>
    </source>
</evidence>
<evidence type="ECO:0000256" key="8">
    <source>
        <dbReference type="ARBA" id="ARBA00023034"/>
    </source>
</evidence>
<feature type="region of interest" description="Disordered" evidence="10">
    <location>
        <begin position="21"/>
        <end position="115"/>
    </location>
</feature>
<keyword evidence="14" id="KW-1185">Reference proteome</keyword>
<feature type="domain" description="VTT" evidence="12">
    <location>
        <begin position="210"/>
        <end position="322"/>
    </location>
</feature>
<reference evidence="13" key="1">
    <citation type="journal article" date="2021" name="Mol. Plant Microbe Interact.">
        <title>Complete Genome Sequence of the Plant-Pathogenic Fungus Colletotrichum lupini.</title>
        <authorList>
            <person name="Baroncelli R."/>
            <person name="Pensec F."/>
            <person name="Da Lio D."/>
            <person name="Boufleur T."/>
            <person name="Vicente I."/>
            <person name="Sarrocco S."/>
            <person name="Picot A."/>
            <person name="Baraldi E."/>
            <person name="Sukno S."/>
            <person name="Thon M."/>
            <person name="Le Floch G."/>
        </authorList>
    </citation>
    <scope>NUCLEOTIDE SEQUENCE</scope>
    <source>
        <strain evidence="13">IMI 504893</strain>
    </source>
</reference>
<dbReference type="AlphaFoldDB" id="A0A9Q8SME5"/>
<keyword evidence="8" id="KW-0333">Golgi apparatus</keyword>
<keyword evidence="9 11" id="KW-0472">Membrane</keyword>
<dbReference type="GO" id="GO:0000022">
    <property type="term" value="P:mitotic spindle elongation"/>
    <property type="evidence" value="ECO:0007669"/>
    <property type="project" value="TreeGrafter"/>
</dbReference>
<comment type="similarity">
    <text evidence="3">Belongs to the TVP38/TMEM64 family.</text>
</comment>
<accession>A0A9Q8SME5</accession>
<proteinExistence type="inferred from homology"/>
<comment type="function">
    <text evidence="1">Golgi membrane protein involved in vesicular trafficking and spindle migration.</text>
</comment>
<comment type="subcellular location">
    <subcellularLocation>
        <location evidence="2">Golgi apparatus membrane</location>
        <topology evidence="2">Multi-pass membrane protein</topology>
    </subcellularLocation>
</comment>